<reference evidence="3 4" key="1">
    <citation type="submission" date="2023-09" db="EMBL/GenBank/DDBJ databases">
        <title>Complete genome of Streptomyces roseicoloratus T14.</title>
        <authorList>
            <person name="Bashizi T."/>
            <person name="Kim M.-J."/>
            <person name="Lee G."/>
            <person name="Tagele S.B."/>
            <person name="Shin J.-H."/>
        </authorList>
    </citation>
    <scope>NUCLEOTIDE SEQUENCE [LARGE SCALE GENOMIC DNA]</scope>
    <source>
        <strain evidence="3 4">T14</strain>
    </source>
</reference>
<feature type="domain" description="SCP" evidence="2">
    <location>
        <begin position="138"/>
        <end position="252"/>
    </location>
</feature>
<evidence type="ECO:0000313" key="4">
    <source>
        <dbReference type="Proteomes" id="UP001250858"/>
    </source>
</evidence>
<keyword evidence="4" id="KW-1185">Reference proteome</keyword>
<dbReference type="CDD" id="cd05379">
    <property type="entry name" value="CAP_bacterial"/>
    <property type="match status" value="1"/>
</dbReference>
<dbReference type="InterPro" id="IPR014044">
    <property type="entry name" value="CAP_dom"/>
</dbReference>
<evidence type="ECO:0000256" key="1">
    <source>
        <dbReference type="SAM" id="MobiDB-lite"/>
    </source>
</evidence>
<dbReference type="Gene3D" id="3.40.33.10">
    <property type="entry name" value="CAP"/>
    <property type="match status" value="1"/>
</dbReference>
<dbReference type="SUPFAM" id="SSF55797">
    <property type="entry name" value="PR-1-like"/>
    <property type="match status" value="1"/>
</dbReference>
<dbReference type="EMBL" id="CP133762">
    <property type="protein sequence ID" value="WMX48377.1"/>
    <property type="molecule type" value="Genomic_DNA"/>
</dbReference>
<proteinExistence type="predicted"/>
<feature type="region of interest" description="Disordered" evidence="1">
    <location>
        <begin position="1"/>
        <end position="34"/>
    </location>
</feature>
<accession>A0ABY9S2A8</accession>
<evidence type="ECO:0000313" key="3">
    <source>
        <dbReference type="EMBL" id="WMX48377.1"/>
    </source>
</evidence>
<feature type="compositionally biased region" description="Basic and acidic residues" evidence="1">
    <location>
        <begin position="1"/>
        <end position="17"/>
    </location>
</feature>
<dbReference type="RefSeq" id="WP_309549875.1">
    <property type="nucleotide sequence ID" value="NZ_CP133762.1"/>
</dbReference>
<dbReference type="InterPro" id="IPR035940">
    <property type="entry name" value="CAP_sf"/>
</dbReference>
<organism evidence="3 4">
    <name type="scientific">Streptomyces roseicoloratus</name>
    <dbReference type="NCBI Taxonomy" id="2508722"/>
    <lineage>
        <taxon>Bacteria</taxon>
        <taxon>Bacillati</taxon>
        <taxon>Actinomycetota</taxon>
        <taxon>Actinomycetes</taxon>
        <taxon>Kitasatosporales</taxon>
        <taxon>Streptomycetaceae</taxon>
        <taxon>Streptomyces</taxon>
    </lineage>
</organism>
<sequence>MQHDTHDAALAPEDGRGRTAGGRHRAGGPLLGSVRAPLRRPRSVRRPFRPRFPGRDAAADVRGGPSFRTTVAVAGALATALTVATGLYAMTQAGAAGAESRAVAGRDPAVLPAAPAAAVEAAPRAAGSAARYVSEVIALVNAERRKAGCGPLRSDARLKAAAQRHADDMAEHDYYAHSDRRGRDAGARISAAGDLWASWGENIHRGPHEPAHAVDEWMNSEGHRRNILNCSFEDVGVGVNMNGNGPWWVQDFARRR</sequence>
<dbReference type="Proteomes" id="UP001250858">
    <property type="component" value="Chromosome"/>
</dbReference>
<protein>
    <submittedName>
        <fullName evidence="3">CAP domain-containing protein</fullName>
    </submittedName>
</protein>
<dbReference type="PANTHER" id="PTHR31157">
    <property type="entry name" value="SCP DOMAIN-CONTAINING PROTEIN"/>
    <property type="match status" value="1"/>
</dbReference>
<gene>
    <name evidence="3" type="ORF">RGF97_31210</name>
</gene>
<dbReference type="Pfam" id="PF00188">
    <property type="entry name" value="CAP"/>
    <property type="match status" value="1"/>
</dbReference>
<dbReference type="PANTHER" id="PTHR31157:SF1">
    <property type="entry name" value="SCP DOMAIN-CONTAINING PROTEIN"/>
    <property type="match status" value="1"/>
</dbReference>
<name>A0ABY9S2A8_9ACTN</name>
<evidence type="ECO:0000259" key="2">
    <source>
        <dbReference type="Pfam" id="PF00188"/>
    </source>
</evidence>